<dbReference type="OrthoDB" id="341767at2"/>
<dbReference type="AlphaFoldDB" id="A0A4R9K4S2"/>
<accession>A0A4R9K4S2</accession>
<feature type="compositionally biased region" description="Acidic residues" evidence="1">
    <location>
        <begin position="343"/>
        <end position="354"/>
    </location>
</feature>
<evidence type="ECO:0000313" key="3">
    <source>
        <dbReference type="Proteomes" id="UP000297762"/>
    </source>
</evidence>
<dbReference type="PANTHER" id="PTHR37804">
    <property type="entry name" value="CDAA REGULATORY PROTEIN CDAR"/>
    <property type="match status" value="1"/>
</dbReference>
<proteinExistence type="predicted"/>
<sequence>MIKALLNNWQAKLGSILLATLFYINLQNSKILVREVNIKIEYPKLSGGLVIGKGSDTTFPVKVEGVRDYVNFYTPSLKAYISPTDLHPGENIVNVVRFGGTMPGLRISKIPGKDKVKIIVESNISRTLVFDPKFQGDPPKDYIKSSHFVSPASLVVVGNPSEFDKLGRVSLPQISLKDKTKTFTQKFKVPDLPTGLRYRDNIKEVSVTVNIVADSSTPGESIVLGVPVKCDSLDKNLEAEFSEQEVSVKLQSKTPLRSIQIIKGLSARVVCANKYDPKTKKILPDNKPVMAKVRLEKDNKTLKSVEIQGVFPDRISILYRVRPDIGQGGTGSDDGGDGSSDPNSEEPLPEPEEE</sequence>
<dbReference type="Gene3D" id="2.170.120.40">
    <property type="entry name" value="YbbR-like domain"/>
    <property type="match status" value="1"/>
</dbReference>
<dbReference type="Proteomes" id="UP000297762">
    <property type="component" value="Unassembled WGS sequence"/>
</dbReference>
<name>A0A4R9K4S2_9LEPT</name>
<dbReference type="RefSeq" id="WP_135650879.1">
    <property type="nucleotide sequence ID" value="NZ_RQGF01000031.1"/>
</dbReference>
<comment type="caution">
    <text evidence="2">The sequence shown here is derived from an EMBL/GenBank/DDBJ whole genome shotgun (WGS) entry which is preliminary data.</text>
</comment>
<evidence type="ECO:0000256" key="1">
    <source>
        <dbReference type="SAM" id="MobiDB-lite"/>
    </source>
</evidence>
<reference evidence="2" key="1">
    <citation type="journal article" date="2019" name="PLoS Negl. Trop. Dis.">
        <title>Revisiting the worldwide diversity of Leptospira species in the environment.</title>
        <authorList>
            <person name="Vincent A.T."/>
            <person name="Schiettekatte O."/>
            <person name="Bourhy P."/>
            <person name="Veyrier F.J."/>
            <person name="Picardeau M."/>
        </authorList>
    </citation>
    <scope>NUCLEOTIDE SEQUENCE [LARGE SCALE GENOMIC DNA]</scope>
    <source>
        <strain evidence="2">201702455</strain>
    </source>
</reference>
<dbReference type="PANTHER" id="PTHR37804:SF1">
    <property type="entry name" value="CDAA REGULATORY PROTEIN CDAR"/>
    <property type="match status" value="1"/>
</dbReference>
<dbReference type="EMBL" id="RQGF01000031">
    <property type="protein sequence ID" value="TGL59257.1"/>
    <property type="molecule type" value="Genomic_DNA"/>
</dbReference>
<protein>
    <submittedName>
        <fullName evidence="2">YbbR-like domain-containing protein</fullName>
    </submittedName>
</protein>
<gene>
    <name evidence="2" type="ORF">EHQ64_16360</name>
</gene>
<keyword evidence="3" id="KW-1185">Reference proteome</keyword>
<dbReference type="InterPro" id="IPR053154">
    <property type="entry name" value="c-di-AMP_regulator"/>
</dbReference>
<organism evidence="2 3">
    <name type="scientific">Leptospira sarikeiensis</name>
    <dbReference type="NCBI Taxonomy" id="2484943"/>
    <lineage>
        <taxon>Bacteria</taxon>
        <taxon>Pseudomonadati</taxon>
        <taxon>Spirochaetota</taxon>
        <taxon>Spirochaetia</taxon>
        <taxon>Leptospirales</taxon>
        <taxon>Leptospiraceae</taxon>
        <taxon>Leptospira</taxon>
    </lineage>
</organism>
<feature type="region of interest" description="Disordered" evidence="1">
    <location>
        <begin position="322"/>
        <end position="354"/>
    </location>
</feature>
<evidence type="ECO:0000313" key="2">
    <source>
        <dbReference type="EMBL" id="TGL59257.1"/>
    </source>
</evidence>